<dbReference type="Proteomes" id="UP000015104">
    <property type="component" value="Unassembled WGS sequence"/>
</dbReference>
<dbReference type="InterPro" id="IPR003057">
    <property type="entry name" value="Invtbrt_color"/>
</dbReference>
<dbReference type="GO" id="GO:0006629">
    <property type="term" value="P:lipid metabolic process"/>
    <property type="evidence" value="ECO:0007669"/>
    <property type="project" value="TreeGrafter"/>
</dbReference>
<dbReference type="AlphaFoldDB" id="T1KDZ1"/>
<dbReference type="GO" id="GO:0005737">
    <property type="term" value="C:cytoplasm"/>
    <property type="evidence" value="ECO:0007669"/>
    <property type="project" value="TreeGrafter"/>
</dbReference>
<keyword evidence="5" id="KW-1185">Reference proteome</keyword>
<dbReference type="OMA" id="RIVEQPC"/>
<dbReference type="GO" id="GO:0000302">
    <property type="term" value="P:response to reactive oxygen species"/>
    <property type="evidence" value="ECO:0007669"/>
    <property type="project" value="TreeGrafter"/>
</dbReference>
<evidence type="ECO:0000259" key="3">
    <source>
        <dbReference type="Pfam" id="PF08212"/>
    </source>
</evidence>
<dbReference type="PRINTS" id="PR01273">
    <property type="entry name" value="INVTBRTCOLOR"/>
</dbReference>
<reference evidence="5" key="1">
    <citation type="submission" date="2011-08" db="EMBL/GenBank/DDBJ databases">
        <authorList>
            <person name="Rombauts S."/>
        </authorList>
    </citation>
    <scope>NUCLEOTIDE SEQUENCE</scope>
    <source>
        <strain evidence="5">London</strain>
    </source>
</reference>
<dbReference type="HOGENOM" id="CLU_068449_2_1_1"/>
<dbReference type="GO" id="GO:0031409">
    <property type="term" value="F:pigment binding"/>
    <property type="evidence" value="ECO:0007669"/>
    <property type="project" value="InterPro"/>
</dbReference>
<dbReference type="PANTHER" id="PTHR10612">
    <property type="entry name" value="APOLIPOPROTEIN D"/>
    <property type="match status" value="1"/>
</dbReference>
<dbReference type="InterPro" id="IPR022272">
    <property type="entry name" value="Lipocalin_CS"/>
</dbReference>
<dbReference type="SUPFAM" id="SSF50814">
    <property type="entry name" value="Lipocalins"/>
    <property type="match status" value="1"/>
</dbReference>
<evidence type="ECO:0000256" key="2">
    <source>
        <dbReference type="SAM" id="SignalP"/>
    </source>
</evidence>
<sequence>MKQFFVLCVFTISFAAAFDAADLLQHDSSRKSIKPVDCPELTRLRQPFDLKKYLGAWYEIKSTKPIFENGLRCVKTIYGMDNFQIVFVNNSAVDLANNALFSLGVASHLENALSVHTFFSNGLSDSPYSQYWVVDTDYDNYALVVSCNAVAPLFTIRDAWILSRKPTLDDDIVKNLVAKLPSFGYEDVELLDTAQNC</sequence>
<dbReference type="PANTHER" id="PTHR10612:SF34">
    <property type="entry name" value="APOLIPOPROTEIN D"/>
    <property type="match status" value="1"/>
</dbReference>
<feature type="domain" description="Lipocalin/cytosolic fatty-acid binding" evidence="3">
    <location>
        <begin position="48"/>
        <end position="193"/>
    </location>
</feature>
<reference evidence="4" key="2">
    <citation type="submission" date="2015-06" db="UniProtKB">
        <authorList>
            <consortium name="EnsemblMetazoa"/>
        </authorList>
    </citation>
    <scope>IDENTIFICATION</scope>
</reference>
<dbReference type="EnsemblMetazoa" id="tetur09g04720.1">
    <property type="protein sequence ID" value="tetur09g04720.1"/>
    <property type="gene ID" value="tetur09g04720"/>
</dbReference>
<evidence type="ECO:0000313" key="5">
    <source>
        <dbReference type="Proteomes" id="UP000015104"/>
    </source>
</evidence>
<dbReference type="Pfam" id="PF08212">
    <property type="entry name" value="Lipocalin_2"/>
    <property type="match status" value="1"/>
</dbReference>
<dbReference type="InterPro" id="IPR012674">
    <property type="entry name" value="Calycin"/>
</dbReference>
<dbReference type="OrthoDB" id="10048091at2759"/>
<accession>T1KDZ1</accession>
<keyword evidence="2" id="KW-0732">Signal</keyword>
<keyword evidence="1" id="KW-1015">Disulfide bond</keyword>
<name>T1KDZ1_TETUR</name>
<gene>
    <name evidence="4" type="primary">107362908</name>
</gene>
<protein>
    <recommendedName>
        <fullName evidence="3">Lipocalin/cytosolic fatty-acid binding domain-containing protein</fullName>
    </recommendedName>
</protein>
<dbReference type="PRINTS" id="PR00179">
    <property type="entry name" value="LIPOCALIN"/>
</dbReference>
<dbReference type="InterPro" id="IPR000566">
    <property type="entry name" value="Lipocln_cytosolic_FA-bd_dom"/>
</dbReference>
<dbReference type="EMBL" id="CAEY01002033">
    <property type="status" value="NOT_ANNOTATED_CDS"/>
    <property type="molecule type" value="Genomic_DNA"/>
</dbReference>
<organism evidence="4 5">
    <name type="scientific">Tetranychus urticae</name>
    <name type="common">Two-spotted spider mite</name>
    <dbReference type="NCBI Taxonomy" id="32264"/>
    <lineage>
        <taxon>Eukaryota</taxon>
        <taxon>Metazoa</taxon>
        <taxon>Ecdysozoa</taxon>
        <taxon>Arthropoda</taxon>
        <taxon>Chelicerata</taxon>
        <taxon>Arachnida</taxon>
        <taxon>Acari</taxon>
        <taxon>Acariformes</taxon>
        <taxon>Trombidiformes</taxon>
        <taxon>Prostigmata</taxon>
        <taxon>Eleutherengona</taxon>
        <taxon>Raphignathae</taxon>
        <taxon>Tetranychoidea</taxon>
        <taxon>Tetranychidae</taxon>
        <taxon>Tetranychus</taxon>
    </lineage>
</organism>
<evidence type="ECO:0000313" key="4">
    <source>
        <dbReference type="EnsemblMetazoa" id="tetur09g04720.1"/>
    </source>
</evidence>
<dbReference type="KEGG" id="tut:107362908"/>
<dbReference type="Gene3D" id="2.40.128.20">
    <property type="match status" value="1"/>
</dbReference>
<dbReference type="PROSITE" id="PS00213">
    <property type="entry name" value="LIPOCALIN"/>
    <property type="match status" value="1"/>
</dbReference>
<evidence type="ECO:0000256" key="1">
    <source>
        <dbReference type="ARBA" id="ARBA00023157"/>
    </source>
</evidence>
<dbReference type="eggNOG" id="KOG4824">
    <property type="taxonomic scope" value="Eukaryota"/>
</dbReference>
<feature type="signal peptide" evidence="2">
    <location>
        <begin position="1"/>
        <end position="17"/>
    </location>
</feature>
<feature type="chain" id="PRO_5025406839" description="Lipocalin/cytosolic fatty-acid binding domain-containing protein" evidence="2">
    <location>
        <begin position="18"/>
        <end position="197"/>
    </location>
</feature>
<proteinExistence type="predicted"/>